<evidence type="ECO:0000256" key="1">
    <source>
        <dbReference type="SAM" id="MobiDB-lite"/>
    </source>
</evidence>
<proteinExistence type="predicted"/>
<feature type="compositionally biased region" description="Basic and acidic residues" evidence="1">
    <location>
        <begin position="63"/>
        <end position="72"/>
    </location>
</feature>
<accession>A0ABN9ZP60</accession>
<evidence type="ECO:0000313" key="2">
    <source>
        <dbReference type="EMBL" id="CAK6437997.1"/>
    </source>
</evidence>
<feature type="compositionally biased region" description="Polar residues" evidence="1">
    <location>
        <begin position="108"/>
        <end position="119"/>
    </location>
</feature>
<organism evidence="2 3">
    <name type="scientific">Pipistrellus nathusii</name>
    <name type="common">Nathusius' pipistrelle</name>
    <dbReference type="NCBI Taxonomy" id="59473"/>
    <lineage>
        <taxon>Eukaryota</taxon>
        <taxon>Metazoa</taxon>
        <taxon>Chordata</taxon>
        <taxon>Craniata</taxon>
        <taxon>Vertebrata</taxon>
        <taxon>Euteleostomi</taxon>
        <taxon>Mammalia</taxon>
        <taxon>Eutheria</taxon>
        <taxon>Laurasiatheria</taxon>
        <taxon>Chiroptera</taxon>
        <taxon>Yangochiroptera</taxon>
        <taxon>Vespertilionidae</taxon>
        <taxon>Pipistrellus</taxon>
    </lineage>
</organism>
<feature type="region of interest" description="Disordered" evidence="1">
    <location>
        <begin position="61"/>
        <end position="119"/>
    </location>
</feature>
<protein>
    <submittedName>
        <fullName evidence="2">Uncharacterized protein</fullName>
    </submittedName>
</protein>
<gene>
    <name evidence="2" type="ORF">MPIPNATIZW_LOCUS6303</name>
</gene>
<evidence type="ECO:0000313" key="3">
    <source>
        <dbReference type="Proteomes" id="UP001314169"/>
    </source>
</evidence>
<keyword evidence="3" id="KW-1185">Reference proteome</keyword>
<feature type="compositionally biased region" description="Polar residues" evidence="1">
    <location>
        <begin position="73"/>
        <end position="84"/>
    </location>
</feature>
<reference evidence="2" key="1">
    <citation type="submission" date="2023-12" db="EMBL/GenBank/DDBJ databases">
        <authorList>
            <person name="Brown T."/>
        </authorList>
    </citation>
    <scope>NUCLEOTIDE SEQUENCE</scope>
</reference>
<dbReference type="Proteomes" id="UP001314169">
    <property type="component" value="Chromosome 16"/>
</dbReference>
<sequence>MGQSRSEGSGKPFELNDHEIKEIRFPAEHRSSLLPISKKRDELKNTTALLRFVRERRARASCRSREWMDRRTNVGNPASQSGDSPETRAEAWSRNPGRIAEAPGEPLSVTNSQGAPTLM</sequence>
<dbReference type="EMBL" id="OY882873">
    <property type="protein sequence ID" value="CAK6437997.1"/>
    <property type="molecule type" value="Genomic_DNA"/>
</dbReference>
<name>A0ABN9ZP60_PIPNA</name>